<dbReference type="KEGG" id="mhk:DFR87_01540"/>
<dbReference type="AlphaFoldDB" id="A0A2U9IRC3"/>
<keyword evidence="2" id="KW-1185">Reference proteome</keyword>
<dbReference type="GeneID" id="36833984"/>
<reference evidence="2" key="2">
    <citation type="submission" date="2020-03" db="EMBL/GenBank/DDBJ databases">
        <title>Complete Genome Sequences of Extremely Thermoacidophilic, Metal-Mobilizing Type-Strain Members of the Archaeal Family Sulfolobaceae: Acidianus brierleyi DSM-1651T, Acidianus sulfidivorans DSM-18786T, Metallosphaera hakonensis DSM-7519T, and Metallosphaera prunae DSM-10039T.</title>
        <authorList>
            <person name="Counts J.A."/>
            <person name="Kelly R.M."/>
        </authorList>
    </citation>
    <scope>NUCLEOTIDE SEQUENCE [LARGE SCALE GENOMIC DNA]</scope>
    <source>
        <strain evidence="2">HO1-1</strain>
    </source>
</reference>
<proteinExistence type="predicted"/>
<evidence type="ECO:0000313" key="1">
    <source>
        <dbReference type="EMBL" id="AWR98599.1"/>
    </source>
</evidence>
<dbReference type="RefSeq" id="WP_054837165.1">
    <property type="nucleotide sequence ID" value="NZ_BBBA01000028.1"/>
</dbReference>
<protein>
    <submittedName>
        <fullName evidence="1">Uncharacterized protein</fullName>
    </submittedName>
</protein>
<name>A0A2U9IRC3_9CREN</name>
<evidence type="ECO:0000313" key="2">
    <source>
        <dbReference type="Proteomes" id="UP000247586"/>
    </source>
</evidence>
<sequence length="236" mass="27861">MNEETVIKFLDLDVDDRMTKTNLELALSKHSNLKFRIAHINYVVDRFHLLTATQQLRALDYLIYVAQKIDTEPYKLYNKLKVKGDDSVIYSITLVSIYFWDLVLSIDYFNPRKYNLLYRIFRKLGHKLPGIDPIERFLKMEIEEVGFNNAHLELLLLLDFIARLRTKGYSADLKATYMGLIIDSNAPPDIQREIKVEMIEDYERLYKTDIRSFVEPIYGMIMSLKDFESYTHKILG</sequence>
<dbReference type="OrthoDB" id="379528at2157"/>
<reference evidence="1 2" key="1">
    <citation type="submission" date="2018-05" db="EMBL/GenBank/DDBJ databases">
        <title>Complete Genome Sequences of Extremely Thermoacidophilic, Metal-Mobilizing Type-Strain Members of the Archaeal Family Sulfolobaceae: Acidianus brierleyi DSM-1651T, Acidianus sulfidivorans DSM-18786T, Metallosphaera hakonensis DSM-7519T, and Metallosphaera prunae DSM-10039T.</title>
        <authorList>
            <person name="Counts J.A."/>
            <person name="Kelly R.M."/>
        </authorList>
    </citation>
    <scope>NUCLEOTIDE SEQUENCE [LARGE SCALE GENOMIC DNA]</scope>
    <source>
        <strain evidence="1 2">HO1-1</strain>
    </source>
</reference>
<dbReference type="Proteomes" id="UP000247586">
    <property type="component" value="Chromosome"/>
</dbReference>
<accession>A0A2U9IRC3</accession>
<organism evidence="1 2">
    <name type="scientific">Metallosphaera hakonensis JCM 8857 = DSM 7519</name>
    <dbReference type="NCBI Taxonomy" id="1293036"/>
    <lineage>
        <taxon>Archaea</taxon>
        <taxon>Thermoproteota</taxon>
        <taxon>Thermoprotei</taxon>
        <taxon>Sulfolobales</taxon>
        <taxon>Sulfolobaceae</taxon>
        <taxon>Metallosphaera</taxon>
    </lineage>
</organism>
<dbReference type="EMBL" id="CP029287">
    <property type="protein sequence ID" value="AWR98599.1"/>
    <property type="molecule type" value="Genomic_DNA"/>
</dbReference>
<reference evidence="2" key="3">
    <citation type="submission" date="2020-03" db="EMBL/GenBank/DDBJ databases">
        <title>Sequencing and Assembly of Multiple Reported Metal-Biooxidizing Members of the Extremely Thermoacidophilic Archaeal Family Sulfolobaceae.</title>
        <authorList>
            <person name="Counts J.A."/>
            <person name="Kelly R.M."/>
        </authorList>
    </citation>
    <scope>NUCLEOTIDE SEQUENCE [LARGE SCALE GENOMIC DNA]</scope>
    <source>
        <strain evidence="2">HO1-1</strain>
    </source>
</reference>
<gene>
    <name evidence="1" type="ORF">DFR87_01540</name>
</gene>